<accession>A0A3L7JX48</accession>
<evidence type="ECO:0000256" key="1">
    <source>
        <dbReference type="HAMAP-Rule" id="MF_02104"/>
    </source>
</evidence>
<keyword evidence="4" id="KW-1185">Reference proteome</keyword>
<protein>
    <recommendedName>
        <fullName evidence="1">Lactate utilization protein C</fullName>
    </recommendedName>
</protein>
<dbReference type="PANTHER" id="PTHR43682:SF1">
    <property type="entry name" value="LACTATE UTILIZATION PROTEIN C"/>
    <property type="match status" value="1"/>
</dbReference>
<comment type="caution">
    <text evidence="3">The sequence shown here is derived from an EMBL/GenBank/DDBJ whole genome shotgun (WGS) entry which is preliminary data.</text>
</comment>
<reference evidence="3 4" key="1">
    <citation type="submission" date="2018-10" db="EMBL/GenBank/DDBJ databases">
        <title>Falsibacillus sp. genome draft.</title>
        <authorList>
            <person name="Shi S."/>
        </authorList>
    </citation>
    <scope>NUCLEOTIDE SEQUENCE [LARGE SCALE GENOMIC DNA]</scope>
    <source>
        <strain evidence="3 4">GY 10110</strain>
    </source>
</reference>
<sequence>MKGLIQNKEIFLKNVSQALGRTRLERAVQKPSWNLQPQWDVLNGLNADELMMVLKDQCELIHTDFLCVSLSELPEALEQTIDKYDGKTIVTSDDDRFEKMGLNEKFNQLRKEEVEIHEWDATLGQENIDIAERADIGITISDMALAESGTVVLFSSAGKARTVSLLPASYIAIIPKSTIVPRLTQSAKDIHQKVEAGEHVPSCINFISGPSNSADIEMNLVVGVHGPIRTTYIVVDNL</sequence>
<dbReference type="Gene3D" id="3.40.50.10420">
    <property type="entry name" value="NagB/RpiA/CoA transferase-like"/>
    <property type="match status" value="1"/>
</dbReference>
<name>A0A3L7JX48_9BACI</name>
<dbReference type="EMBL" id="RCVZ01000010">
    <property type="protein sequence ID" value="RLQ94231.1"/>
    <property type="molecule type" value="Genomic_DNA"/>
</dbReference>
<dbReference type="GO" id="GO:0006089">
    <property type="term" value="P:lactate metabolic process"/>
    <property type="evidence" value="ECO:0007669"/>
    <property type="project" value="UniProtKB-UniRule"/>
</dbReference>
<comment type="similarity">
    <text evidence="1">Belongs to the LutC/YkgG family.</text>
</comment>
<dbReference type="InterPro" id="IPR024185">
    <property type="entry name" value="FTHF_cligase-like_sf"/>
</dbReference>
<dbReference type="HAMAP" id="MF_02104">
    <property type="entry name" value="LutC"/>
    <property type="match status" value="1"/>
</dbReference>
<feature type="domain" description="LUD" evidence="2">
    <location>
        <begin position="53"/>
        <end position="235"/>
    </location>
</feature>
<evidence type="ECO:0000313" key="4">
    <source>
        <dbReference type="Proteomes" id="UP000276770"/>
    </source>
</evidence>
<dbReference type="AlphaFoldDB" id="A0A3L7JX48"/>
<gene>
    <name evidence="1" type="primary">lutC</name>
    <name evidence="3" type="ORF">D9X91_14290</name>
</gene>
<organism evidence="3 4">
    <name type="scientific">Falsibacillus albus</name>
    <dbReference type="NCBI Taxonomy" id="2478915"/>
    <lineage>
        <taxon>Bacteria</taxon>
        <taxon>Bacillati</taxon>
        <taxon>Bacillota</taxon>
        <taxon>Bacilli</taxon>
        <taxon>Bacillales</taxon>
        <taxon>Bacillaceae</taxon>
        <taxon>Falsibacillus</taxon>
    </lineage>
</organism>
<dbReference type="Proteomes" id="UP000276770">
    <property type="component" value="Unassembled WGS sequence"/>
</dbReference>
<dbReference type="InterPro" id="IPR037171">
    <property type="entry name" value="NagB/RpiA_transferase-like"/>
</dbReference>
<evidence type="ECO:0000259" key="2">
    <source>
        <dbReference type="Pfam" id="PF02589"/>
    </source>
</evidence>
<dbReference type="Pfam" id="PF02589">
    <property type="entry name" value="LUD_dom"/>
    <property type="match status" value="1"/>
</dbReference>
<proteinExistence type="inferred from homology"/>
<dbReference type="SUPFAM" id="SSF100950">
    <property type="entry name" value="NagB/RpiA/CoA transferase-like"/>
    <property type="match status" value="1"/>
</dbReference>
<comment type="function">
    <text evidence="1">Is involved in L-lactate degradation and allows cells to grow with lactate as the sole carbon source.</text>
</comment>
<dbReference type="PANTHER" id="PTHR43682">
    <property type="entry name" value="LACTATE UTILIZATION PROTEIN C"/>
    <property type="match status" value="1"/>
</dbReference>
<dbReference type="InterPro" id="IPR022823">
    <property type="entry name" value="LutC"/>
</dbReference>
<dbReference type="RefSeq" id="WP_121681322.1">
    <property type="nucleotide sequence ID" value="NZ_RCVZ01000010.1"/>
</dbReference>
<dbReference type="OrthoDB" id="9794157at2"/>
<dbReference type="InterPro" id="IPR003741">
    <property type="entry name" value="LUD_dom"/>
</dbReference>
<evidence type="ECO:0000313" key="3">
    <source>
        <dbReference type="EMBL" id="RLQ94231.1"/>
    </source>
</evidence>